<evidence type="ECO:0000256" key="8">
    <source>
        <dbReference type="ARBA" id="ARBA00029447"/>
    </source>
</evidence>
<evidence type="ECO:0000256" key="11">
    <source>
        <dbReference type="SAM" id="Phobius"/>
    </source>
</evidence>
<keyword evidence="4 11" id="KW-0812">Transmembrane</keyword>
<dbReference type="SUPFAM" id="SSF58104">
    <property type="entry name" value="Methyl-accepting chemotaxis protein (MCP) signaling domain"/>
    <property type="match status" value="1"/>
</dbReference>
<dbReference type="RefSeq" id="WP_079422285.1">
    <property type="nucleotide sequence ID" value="NZ_MZGV01000006.1"/>
</dbReference>
<dbReference type="InterPro" id="IPR004089">
    <property type="entry name" value="MCPsignal_dom"/>
</dbReference>
<dbReference type="CDD" id="cd06225">
    <property type="entry name" value="HAMP"/>
    <property type="match status" value="1"/>
</dbReference>
<dbReference type="PROSITE" id="PS50885">
    <property type="entry name" value="HAMP"/>
    <property type="match status" value="1"/>
</dbReference>
<keyword evidence="3" id="KW-0145">Chemotaxis</keyword>
<gene>
    <name evidence="14" type="primary">mcpB_2</name>
    <name evidence="14" type="ORF">CLORY_08480</name>
</gene>
<feature type="domain" description="HAMP" evidence="13">
    <location>
        <begin position="304"/>
        <end position="359"/>
    </location>
</feature>
<dbReference type="Pfam" id="PF00672">
    <property type="entry name" value="HAMP"/>
    <property type="match status" value="1"/>
</dbReference>
<dbReference type="InterPro" id="IPR003660">
    <property type="entry name" value="HAMP_dom"/>
</dbReference>
<dbReference type="Pfam" id="PF02743">
    <property type="entry name" value="dCache_1"/>
    <property type="match status" value="1"/>
</dbReference>
<keyword evidence="7 9" id="KW-0807">Transducer</keyword>
<evidence type="ECO:0000256" key="3">
    <source>
        <dbReference type="ARBA" id="ARBA00022500"/>
    </source>
</evidence>
<dbReference type="InterPro" id="IPR033479">
    <property type="entry name" value="dCache_1"/>
</dbReference>
<dbReference type="CDD" id="cd12914">
    <property type="entry name" value="PDC1_DGC_like"/>
    <property type="match status" value="1"/>
</dbReference>
<dbReference type="PANTHER" id="PTHR32089:SF112">
    <property type="entry name" value="LYSOZYME-LIKE PROTEIN-RELATED"/>
    <property type="match status" value="1"/>
</dbReference>
<evidence type="ECO:0000313" key="15">
    <source>
        <dbReference type="Proteomes" id="UP000190080"/>
    </source>
</evidence>
<evidence type="ECO:0000256" key="1">
    <source>
        <dbReference type="ARBA" id="ARBA00004651"/>
    </source>
</evidence>
<accession>A0A1V4IVK8</accession>
<evidence type="ECO:0000256" key="6">
    <source>
        <dbReference type="ARBA" id="ARBA00023136"/>
    </source>
</evidence>
<keyword evidence="6 11" id="KW-0472">Membrane</keyword>
<evidence type="ECO:0000256" key="4">
    <source>
        <dbReference type="ARBA" id="ARBA00022692"/>
    </source>
</evidence>
<dbReference type="GO" id="GO:0006935">
    <property type="term" value="P:chemotaxis"/>
    <property type="evidence" value="ECO:0007669"/>
    <property type="project" value="UniProtKB-KW"/>
</dbReference>
<comment type="similarity">
    <text evidence="8">Belongs to the methyl-accepting chemotaxis (MCP) protein family.</text>
</comment>
<dbReference type="SMART" id="SM00304">
    <property type="entry name" value="HAMP"/>
    <property type="match status" value="1"/>
</dbReference>
<evidence type="ECO:0000313" key="14">
    <source>
        <dbReference type="EMBL" id="OPJ63976.1"/>
    </source>
</evidence>
<dbReference type="EMBL" id="MZGV01000006">
    <property type="protein sequence ID" value="OPJ63976.1"/>
    <property type="molecule type" value="Genomic_DNA"/>
</dbReference>
<evidence type="ECO:0000259" key="13">
    <source>
        <dbReference type="PROSITE" id="PS50885"/>
    </source>
</evidence>
<proteinExistence type="inferred from homology"/>
<dbReference type="OrthoDB" id="597657at2"/>
<organism evidence="14 15">
    <name type="scientific">Clostridium oryzae</name>
    <dbReference type="NCBI Taxonomy" id="1450648"/>
    <lineage>
        <taxon>Bacteria</taxon>
        <taxon>Bacillati</taxon>
        <taxon>Bacillota</taxon>
        <taxon>Clostridia</taxon>
        <taxon>Eubacteriales</taxon>
        <taxon>Clostridiaceae</taxon>
        <taxon>Clostridium</taxon>
    </lineage>
</organism>
<feature type="region of interest" description="Disordered" evidence="10">
    <location>
        <begin position="620"/>
        <end position="646"/>
    </location>
</feature>
<dbReference type="PANTHER" id="PTHR32089">
    <property type="entry name" value="METHYL-ACCEPTING CHEMOTAXIS PROTEIN MCPB"/>
    <property type="match status" value="1"/>
</dbReference>
<dbReference type="SMART" id="SM00283">
    <property type="entry name" value="MA"/>
    <property type="match status" value="1"/>
</dbReference>
<dbReference type="Gene3D" id="1.10.287.950">
    <property type="entry name" value="Methyl-accepting chemotaxis protein"/>
    <property type="match status" value="1"/>
</dbReference>
<dbReference type="CDD" id="cd12912">
    <property type="entry name" value="PDC2_MCP_like"/>
    <property type="match status" value="1"/>
</dbReference>
<feature type="transmembrane region" description="Helical" evidence="11">
    <location>
        <begin position="9"/>
        <end position="30"/>
    </location>
</feature>
<evidence type="ECO:0000256" key="7">
    <source>
        <dbReference type="ARBA" id="ARBA00023224"/>
    </source>
</evidence>
<feature type="domain" description="Methyl-accepting transducer" evidence="12">
    <location>
        <begin position="378"/>
        <end position="628"/>
    </location>
</feature>
<name>A0A1V4IVK8_9CLOT</name>
<dbReference type="Gene3D" id="3.30.450.20">
    <property type="entry name" value="PAS domain"/>
    <property type="match status" value="1"/>
</dbReference>
<protein>
    <submittedName>
        <fullName evidence="14">Methyl-accepting chemotaxis protein McpB</fullName>
    </submittedName>
</protein>
<keyword evidence="15" id="KW-1185">Reference proteome</keyword>
<dbReference type="AlphaFoldDB" id="A0A1V4IVK8"/>
<evidence type="ECO:0000259" key="12">
    <source>
        <dbReference type="PROSITE" id="PS50111"/>
    </source>
</evidence>
<comment type="subcellular location">
    <subcellularLocation>
        <location evidence="1">Cell membrane</location>
        <topology evidence="1">Multi-pass membrane protein</topology>
    </subcellularLocation>
</comment>
<keyword evidence="5 11" id="KW-1133">Transmembrane helix</keyword>
<evidence type="ECO:0000256" key="2">
    <source>
        <dbReference type="ARBA" id="ARBA00022475"/>
    </source>
</evidence>
<reference evidence="14 15" key="1">
    <citation type="submission" date="2017-03" db="EMBL/GenBank/DDBJ databases">
        <title>Genome sequence of Clostridium oryzae DSM 28571.</title>
        <authorList>
            <person name="Poehlein A."/>
            <person name="Daniel R."/>
        </authorList>
    </citation>
    <scope>NUCLEOTIDE SEQUENCE [LARGE SCALE GENOMIC DNA]</scope>
    <source>
        <strain evidence="14 15">DSM 28571</strain>
    </source>
</reference>
<dbReference type="STRING" id="1450648.CLORY_08480"/>
<dbReference type="Proteomes" id="UP000190080">
    <property type="component" value="Unassembled WGS sequence"/>
</dbReference>
<evidence type="ECO:0000256" key="5">
    <source>
        <dbReference type="ARBA" id="ARBA00022989"/>
    </source>
</evidence>
<feature type="transmembrane region" description="Helical" evidence="11">
    <location>
        <begin position="280"/>
        <end position="302"/>
    </location>
</feature>
<evidence type="ECO:0000256" key="10">
    <source>
        <dbReference type="SAM" id="MobiDB-lite"/>
    </source>
</evidence>
<comment type="caution">
    <text evidence="14">The sequence shown here is derived from an EMBL/GenBank/DDBJ whole genome shotgun (WGS) entry which is preliminary data.</text>
</comment>
<dbReference type="GO" id="GO:0007165">
    <property type="term" value="P:signal transduction"/>
    <property type="evidence" value="ECO:0007669"/>
    <property type="project" value="UniProtKB-KW"/>
</dbReference>
<dbReference type="GO" id="GO:0005886">
    <property type="term" value="C:plasma membrane"/>
    <property type="evidence" value="ECO:0007669"/>
    <property type="project" value="UniProtKB-SubCell"/>
</dbReference>
<sequence length="664" mass="71964">MKSIKAKMLVFIECMVIIIILGLGIISLILSSNALTNNTDKIMPAVAKQGANIVASRIKEQLSIIEIIASSSSLTNTKNTISEKISSLKYYSEKYKYNTMGIVDLNGNATYTNSDPKNISDREFFQKAVKGEVNVSDTLVSKLDGSIVIVYASPIKVNGKVTSVLIGVRDGNDISFITDEITFGKTGKSFMITKDGTKVAHYNKNLVLKMDNDLENVKKDAKLKDLVTLEKRMINRENGSGSYSYNGKSKYLAFSPVFGTNWSLAVVVELSEIQSQTNILIKYMLIFALLFLALSSAIVYAISNSIGKNIKIAANYITTMAAGDFSKPILETHLKFKDEIGIMIKSINTMQESIKSMVKSIVDTSTRIDEDSQNLSAVSEQMSASSSSVALAVQEVTKGASTQAGDLVRITETLNNFSDNLDKITDDIADIGVNSQDIMNLADESNNNMQNLSKSVNDMTTAFKGFEAAIINSSKNIGKIHEITDLINSISEQTNLLALNAAIEAARAGEAGKGFTVVADEIRKLAEQSKDSANSISNLVTTIYTENDSMTSTSKLVSSGFNNQTEVVSNAIASFNYIIEAINNILPKIKSVDHAIADVNKQKSDIIIKVESAASIAEETSAATEEISASSEEMSSSSQEVANSSNSLAQMTKEMMNEVNKFKL</sequence>
<dbReference type="Pfam" id="PF00015">
    <property type="entry name" value="MCPsignal"/>
    <property type="match status" value="1"/>
</dbReference>
<keyword evidence="2" id="KW-1003">Cell membrane</keyword>
<evidence type="ECO:0000256" key="9">
    <source>
        <dbReference type="PROSITE-ProRule" id="PRU00284"/>
    </source>
</evidence>
<dbReference type="PROSITE" id="PS50111">
    <property type="entry name" value="CHEMOTAXIS_TRANSDUC_2"/>
    <property type="match status" value="1"/>
</dbReference>